<keyword evidence="1 3" id="KW-0807">Transducer</keyword>
<evidence type="ECO:0000313" key="6">
    <source>
        <dbReference type="Proteomes" id="UP000274033"/>
    </source>
</evidence>
<dbReference type="GO" id="GO:0019825">
    <property type="term" value="F:oxygen binding"/>
    <property type="evidence" value="ECO:0007669"/>
    <property type="project" value="InterPro"/>
</dbReference>
<sequence length="395" mass="43989">MIGLTNEDLQVVRSVKPYLEPYTDIIVGAFYETIANIPQFKEMIEKHSSTEKLGKTLKQHLMKMFDGRIDQTYLDNRRRVSKVHLHIGLTTKWYLAGFERLASEVRNIVCNLQLSPVETAKVLNAVSKVCNFEQQIVLEEYEKEAYLLLEEQRQIVKTDIQAVVGRISKDLEEQSQQTNEAVAELISSTKYVNELLQNSIEGAQGTKEASGKGYEQLNLLSEQTREINSKTVEMTKMVQALDQSSSEIQAVVEIVKDIAGQTNLLALNSAIEAARAGEHGKGFAVVADEVRKLADQTKQSVEQIATLITMSSSVTSQVIESIHHIQTLVQNGMKQNEKSLESFEQISSTVDATISDFENVGSQVEELTTIVEKIGESSDKLETAASKLDEAIVSF</sequence>
<dbReference type="Pfam" id="PF11563">
    <property type="entry name" value="Protoglobin"/>
    <property type="match status" value="1"/>
</dbReference>
<feature type="domain" description="Methyl-accepting transducer" evidence="4">
    <location>
        <begin position="149"/>
        <end position="382"/>
    </location>
</feature>
<dbReference type="Pfam" id="PF00015">
    <property type="entry name" value="MCPsignal"/>
    <property type="match status" value="1"/>
</dbReference>
<dbReference type="Gene3D" id="1.10.490.10">
    <property type="entry name" value="Globins"/>
    <property type="match status" value="1"/>
</dbReference>
<proteinExistence type="inferred from homology"/>
<dbReference type="InterPro" id="IPR004089">
    <property type="entry name" value="MCPsignal_dom"/>
</dbReference>
<comment type="caution">
    <text evidence="5">The sequence shown here is derived from an EMBL/GenBank/DDBJ whole genome shotgun (WGS) entry which is preliminary data.</text>
</comment>
<dbReference type="PROSITE" id="PS50111">
    <property type="entry name" value="CHEMOTAXIS_TRANSDUC_2"/>
    <property type="match status" value="1"/>
</dbReference>
<comment type="similarity">
    <text evidence="2">Belongs to the methyl-accepting chemotaxis (MCP) protein family.</text>
</comment>
<evidence type="ECO:0000256" key="3">
    <source>
        <dbReference type="PROSITE-ProRule" id="PRU00284"/>
    </source>
</evidence>
<dbReference type="PRINTS" id="PR00260">
    <property type="entry name" value="CHEMTRNSDUCR"/>
</dbReference>
<name>A0A3N9U515_9BACI</name>
<dbReference type="GO" id="GO:0004888">
    <property type="term" value="F:transmembrane signaling receptor activity"/>
    <property type="evidence" value="ECO:0007669"/>
    <property type="project" value="InterPro"/>
</dbReference>
<dbReference type="OrthoDB" id="266313at2"/>
<protein>
    <submittedName>
        <fullName evidence="5">Globin-coupled sensor protein</fullName>
    </submittedName>
</protein>
<dbReference type="SUPFAM" id="SSF58104">
    <property type="entry name" value="Methyl-accepting chemotaxis protein (MCP) signaling domain"/>
    <property type="match status" value="1"/>
</dbReference>
<organism evidence="5 6">
    <name type="scientific">Lysinibacillus composti</name>
    <dbReference type="NCBI Taxonomy" id="720633"/>
    <lineage>
        <taxon>Bacteria</taxon>
        <taxon>Bacillati</taxon>
        <taxon>Bacillota</taxon>
        <taxon>Bacilli</taxon>
        <taxon>Bacillales</taxon>
        <taxon>Bacillaceae</taxon>
        <taxon>Lysinibacillus</taxon>
    </lineage>
</organism>
<dbReference type="GO" id="GO:0020037">
    <property type="term" value="F:heme binding"/>
    <property type="evidence" value="ECO:0007669"/>
    <property type="project" value="InterPro"/>
</dbReference>
<dbReference type="SMART" id="SM00283">
    <property type="entry name" value="MA"/>
    <property type="match status" value="1"/>
</dbReference>
<gene>
    <name evidence="5" type="ORF">EBB45_18750</name>
</gene>
<dbReference type="PANTHER" id="PTHR32089">
    <property type="entry name" value="METHYL-ACCEPTING CHEMOTAXIS PROTEIN MCPB"/>
    <property type="match status" value="1"/>
</dbReference>
<dbReference type="InterPro" id="IPR039379">
    <property type="entry name" value="Protoglobin_sensor_dom"/>
</dbReference>
<dbReference type="SUPFAM" id="SSF46458">
    <property type="entry name" value="Globin-like"/>
    <property type="match status" value="1"/>
</dbReference>
<dbReference type="InterPro" id="IPR004090">
    <property type="entry name" value="Chemotax_Me-accpt_rcpt"/>
</dbReference>
<dbReference type="AlphaFoldDB" id="A0A3N9U515"/>
<dbReference type="InterPro" id="IPR044398">
    <property type="entry name" value="Globin-sensor_dom"/>
</dbReference>
<dbReference type="Gene3D" id="1.10.287.950">
    <property type="entry name" value="Methyl-accepting chemotaxis protein"/>
    <property type="match status" value="1"/>
</dbReference>
<reference evidence="5 6" key="1">
    <citation type="journal article" date="2013" name="J. Microbiol.">
        <title>Lysinibacillus chungkukjangi sp. nov., isolated from Chungkukjang, Korean fermented soybean food.</title>
        <authorList>
            <person name="Kim S.J."/>
            <person name="Jang Y.H."/>
            <person name="Hamada M."/>
            <person name="Ahn J.H."/>
            <person name="Weon H.Y."/>
            <person name="Suzuki K."/>
            <person name="Whang K.S."/>
            <person name="Kwon S.W."/>
        </authorList>
    </citation>
    <scope>NUCLEOTIDE SEQUENCE [LARGE SCALE GENOMIC DNA]</scope>
    <source>
        <strain evidence="5 6">MCCC 1A12701</strain>
    </source>
</reference>
<keyword evidence="6" id="KW-1185">Reference proteome</keyword>
<evidence type="ECO:0000256" key="2">
    <source>
        <dbReference type="ARBA" id="ARBA00029447"/>
    </source>
</evidence>
<accession>A0A3N9U515</accession>
<dbReference type="GO" id="GO:0006935">
    <property type="term" value="P:chemotaxis"/>
    <property type="evidence" value="ECO:0007669"/>
    <property type="project" value="InterPro"/>
</dbReference>
<dbReference type="Proteomes" id="UP000274033">
    <property type="component" value="Unassembled WGS sequence"/>
</dbReference>
<evidence type="ECO:0000259" key="4">
    <source>
        <dbReference type="PROSITE" id="PS50111"/>
    </source>
</evidence>
<dbReference type="GO" id="GO:0016020">
    <property type="term" value="C:membrane"/>
    <property type="evidence" value="ECO:0007669"/>
    <property type="project" value="InterPro"/>
</dbReference>
<evidence type="ECO:0000313" key="5">
    <source>
        <dbReference type="EMBL" id="RQW71625.1"/>
    </source>
</evidence>
<dbReference type="CDD" id="cd01068">
    <property type="entry name" value="globin_sensor"/>
    <property type="match status" value="1"/>
</dbReference>
<dbReference type="PANTHER" id="PTHR32089:SF112">
    <property type="entry name" value="LYSOZYME-LIKE PROTEIN-RELATED"/>
    <property type="match status" value="1"/>
</dbReference>
<dbReference type="EMBL" id="RRCT01000030">
    <property type="protein sequence ID" value="RQW71625.1"/>
    <property type="molecule type" value="Genomic_DNA"/>
</dbReference>
<evidence type="ECO:0000256" key="1">
    <source>
        <dbReference type="ARBA" id="ARBA00023224"/>
    </source>
</evidence>
<dbReference type="GO" id="GO:0007165">
    <property type="term" value="P:signal transduction"/>
    <property type="evidence" value="ECO:0007669"/>
    <property type="project" value="UniProtKB-KW"/>
</dbReference>
<dbReference type="InterPro" id="IPR012292">
    <property type="entry name" value="Globin/Proto"/>
</dbReference>
<dbReference type="InterPro" id="IPR009050">
    <property type="entry name" value="Globin-like_sf"/>
</dbReference>